<gene>
    <name evidence="2" type="ORF">L9S41_06095</name>
</gene>
<dbReference type="RefSeq" id="WP_260749329.1">
    <property type="nucleotide sequence ID" value="NZ_CP092109.1"/>
</dbReference>
<evidence type="ECO:0000313" key="2">
    <source>
        <dbReference type="EMBL" id="UWZ80962.1"/>
    </source>
</evidence>
<dbReference type="PANTHER" id="PTHR38664:SF1">
    <property type="entry name" value="SLR0058 PROTEIN"/>
    <property type="match status" value="1"/>
</dbReference>
<evidence type="ECO:0000256" key="1">
    <source>
        <dbReference type="SAM" id="Coils"/>
    </source>
</evidence>
<dbReference type="PANTHER" id="PTHR38664">
    <property type="entry name" value="SLR0058 PROTEIN"/>
    <property type="match status" value="1"/>
</dbReference>
<keyword evidence="3" id="KW-1185">Reference proteome</keyword>
<protein>
    <submittedName>
        <fullName evidence="2">Phasin family protein</fullName>
    </submittedName>
</protein>
<organism evidence="2 3">
    <name type="scientific">Geoalkalibacter halelectricus</name>
    <dbReference type="NCBI Taxonomy" id="2847045"/>
    <lineage>
        <taxon>Bacteria</taxon>
        <taxon>Pseudomonadati</taxon>
        <taxon>Thermodesulfobacteriota</taxon>
        <taxon>Desulfuromonadia</taxon>
        <taxon>Desulfuromonadales</taxon>
        <taxon>Geoalkalibacteraceae</taxon>
        <taxon>Geoalkalibacter</taxon>
    </lineage>
</organism>
<proteinExistence type="predicted"/>
<name>A0ABY5ZSN1_9BACT</name>
<dbReference type="EMBL" id="CP092109">
    <property type="protein sequence ID" value="UWZ80962.1"/>
    <property type="molecule type" value="Genomic_DNA"/>
</dbReference>
<dbReference type="Proteomes" id="UP001060414">
    <property type="component" value="Chromosome"/>
</dbReference>
<keyword evidence="1" id="KW-0175">Coiled coil</keyword>
<reference evidence="2" key="1">
    <citation type="journal article" date="2022" name="Environ. Microbiol.">
        <title>Geoalkalibacter halelectricus SAP #1 sp. nov. possessing extracellular electron transfer and mineral#reducing capabilities from a haloalkaline environment.</title>
        <authorList>
            <person name="Yadav S."/>
            <person name="Singh R."/>
            <person name="Sundharam S.S."/>
            <person name="Chaudhary S."/>
            <person name="Krishnamurthi S."/>
            <person name="Patil S.A."/>
        </authorList>
    </citation>
    <scope>NUCLEOTIDE SEQUENCE</scope>
    <source>
        <strain evidence="2">SAP-1</strain>
    </source>
</reference>
<sequence>MFELLEKMMLTGVGAMSMTQKKAEEMLGEMKERFNVSEEEGKAFLEKMRKNAEDTQKKLEEMAQEEIRRAAERVGVVTMDEFEKLQKKVQLLDRHVKELEKQAKEAQR</sequence>
<accession>A0ABY5ZSN1</accession>
<dbReference type="InterPro" id="IPR008769">
    <property type="entry name" value="PhaF_PhaI"/>
</dbReference>
<dbReference type="Pfam" id="PF05597">
    <property type="entry name" value="Phasin"/>
    <property type="match status" value="1"/>
</dbReference>
<evidence type="ECO:0000313" key="3">
    <source>
        <dbReference type="Proteomes" id="UP001060414"/>
    </source>
</evidence>
<feature type="coiled-coil region" evidence="1">
    <location>
        <begin position="20"/>
        <end position="102"/>
    </location>
</feature>